<dbReference type="SUPFAM" id="SSF53474">
    <property type="entry name" value="alpha/beta-Hydrolases"/>
    <property type="match status" value="1"/>
</dbReference>
<dbReference type="InterPro" id="IPR029058">
    <property type="entry name" value="AB_hydrolase_fold"/>
</dbReference>
<gene>
    <name evidence="3" type="ORF">GMRT_12675</name>
</gene>
<keyword evidence="4" id="KW-1185">Reference proteome</keyword>
<dbReference type="InterPro" id="IPR050593">
    <property type="entry name" value="LovG"/>
</dbReference>
<evidence type="ECO:0000313" key="3">
    <source>
        <dbReference type="EMBL" id="TNJ27867.1"/>
    </source>
</evidence>
<dbReference type="VEuPathDB" id="GiardiaDB:GMRT_12675"/>
<keyword evidence="1 3" id="KW-0378">Hydrolase</keyword>
<dbReference type="EMBL" id="VDLU01000003">
    <property type="protein sequence ID" value="TNJ27867.1"/>
    <property type="molecule type" value="Genomic_DNA"/>
</dbReference>
<comment type="caution">
    <text evidence="3">The sequence shown here is derived from an EMBL/GenBank/DDBJ whole genome shotgun (WGS) entry which is preliminary data.</text>
</comment>
<name>A0A4Z1T492_GIAMU</name>
<dbReference type="AlphaFoldDB" id="A0A4Z1T492"/>
<reference evidence="3 4" key="1">
    <citation type="submission" date="2019-05" db="EMBL/GenBank/DDBJ databases">
        <title>The compact genome of Giardia muris reveals important steps in the evolution of intestinal protozoan parasites.</title>
        <authorList>
            <person name="Xu F."/>
            <person name="Jimenez-Gonzalez A."/>
            <person name="Einarsson E."/>
            <person name="Astvaldsson A."/>
            <person name="Peirasmaki D."/>
            <person name="Eckmann L."/>
            <person name="Andersson J.O."/>
            <person name="Svard S.G."/>
            <person name="Jerlstrom-Hultqvist J."/>
        </authorList>
    </citation>
    <scope>NUCLEOTIDE SEQUENCE [LARGE SCALE GENOMIC DNA]</scope>
    <source>
        <strain evidence="3 4">Roberts-Thomson</strain>
    </source>
</reference>
<dbReference type="Proteomes" id="UP000315496">
    <property type="component" value="Chromosome 3"/>
</dbReference>
<dbReference type="Gene3D" id="3.40.50.1820">
    <property type="entry name" value="alpha/beta hydrolase"/>
    <property type="match status" value="1"/>
</dbReference>
<evidence type="ECO:0000259" key="2">
    <source>
        <dbReference type="Pfam" id="PF03959"/>
    </source>
</evidence>
<dbReference type="PANTHER" id="PTHR48070:SF6">
    <property type="entry name" value="ESTERASE OVCA2"/>
    <property type="match status" value="1"/>
</dbReference>
<evidence type="ECO:0000256" key="1">
    <source>
        <dbReference type="ARBA" id="ARBA00022801"/>
    </source>
</evidence>
<dbReference type="GO" id="GO:0016787">
    <property type="term" value="F:hydrolase activity"/>
    <property type="evidence" value="ECO:0007669"/>
    <property type="project" value="UniProtKB-KW"/>
</dbReference>
<dbReference type="GO" id="GO:0005634">
    <property type="term" value="C:nucleus"/>
    <property type="evidence" value="ECO:0007669"/>
    <property type="project" value="TreeGrafter"/>
</dbReference>
<accession>A0A4Z1T492</accession>
<proteinExistence type="predicted"/>
<dbReference type="GO" id="GO:0005737">
    <property type="term" value="C:cytoplasm"/>
    <property type="evidence" value="ECO:0007669"/>
    <property type="project" value="TreeGrafter"/>
</dbReference>
<dbReference type="PANTHER" id="PTHR48070">
    <property type="entry name" value="ESTERASE OVCA2"/>
    <property type="match status" value="1"/>
</dbReference>
<protein>
    <submittedName>
        <fullName evidence="3">Alpha/beta hydrolase</fullName>
    </submittedName>
</protein>
<dbReference type="OrthoDB" id="414698at2759"/>
<organism evidence="3 4">
    <name type="scientific">Giardia muris</name>
    <dbReference type="NCBI Taxonomy" id="5742"/>
    <lineage>
        <taxon>Eukaryota</taxon>
        <taxon>Metamonada</taxon>
        <taxon>Diplomonadida</taxon>
        <taxon>Hexamitidae</taxon>
        <taxon>Giardiinae</taxon>
        <taxon>Giardia</taxon>
    </lineage>
</organism>
<evidence type="ECO:0000313" key="4">
    <source>
        <dbReference type="Proteomes" id="UP000315496"/>
    </source>
</evidence>
<feature type="domain" description="Serine hydrolase" evidence="2">
    <location>
        <begin position="5"/>
        <end position="255"/>
    </location>
</feature>
<dbReference type="Pfam" id="PF03959">
    <property type="entry name" value="FSH1"/>
    <property type="match status" value="1"/>
</dbReference>
<dbReference type="InterPro" id="IPR005645">
    <property type="entry name" value="FSH-like_dom"/>
</dbReference>
<sequence length="268" mass="29998">MALARRCLMLHGYLSCADAFYARTGALRKALPGVDFIYAEAPLTLQMSERELIGVCSEHQSQYKVSVPLEALDSRYRPEGDVDPNKCRGWFLFEMGQETTSPRVCGSVACCDCLPRRFYGVDEARTFMLDLLQKHTPDFVLAFSQGATLLLYLLLDGYLVDFDLKVIVLVAPWIPHPCTQASSEVICTTSPKDPITRVLLEEKELRTSARVIMVYGEADSVISLEGLKSFRERHPGITYYTHSGGHMVPGSSDMRTLLRREFTQAGVT</sequence>